<protein>
    <submittedName>
        <fullName evidence="2">Uncharacterized protein</fullName>
    </submittedName>
</protein>
<proteinExistence type="predicted"/>
<dbReference type="AlphaFoldDB" id="A0A5S9QR10"/>
<reference evidence="2 3" key="1">
    <citation type="submission" date="2019-11" db="EMBL/GenBank/DDBJ databases">
        <authorList>
            <person name="Holert J."/>
        </authorList>
    </citation>
    <scope>NUCLEOTIDE SEQUENCE [LARGE SCALE GENOMIC DNA]</scope>
    <source>
        <strain evidence="2">BC8_1</strain>
    </source>
</reference>
<feature type="region of interest" description="Disordered" evidence="1">
    <location>
        <begin position="1"/>
        <end position="20"/>
    </location>
</feature>
<name>A0A5S9QR10_MYCVN</name>
<gene>
    <name evidence="2" type="ORF">AELLOGFF_04389</name>
</gene>
<feature type="compositionally biased region" description="Basic and acidic residues" evidence="1">
    <location>
        <begin position="49"/>
        <end position="69"/>
    </location>
</feature>
<evidence type="ECO:0000256" key="1">
    <source>
        <dbReference type="SAM" id="MobiDB-lite"/>
    </source>
</evidence>
<accession>A0A5S9QR10</accession>
<keyword evidence="3" id="KW-1185">Reference proteome</keyword>
<organism evidence="2 3">
    <name type="scientific">Mycolicibacterium vanbaalenii</name>
    <name type="common">Mycobacterium vanbaalenii</name>
    <dbReference type="NCBI Taxonomy" id="110539"/>
    <lineage>
        <taxon>Bacteria</taxon>
        <taxon>Bacillati</taxon>
        <taxon>Actinomycetota</taxon>
        <taxon>Actinomycetes</taxon>
        <taxon>Mycobacteriales</taxon>
        <taxon>Mycobacteriaceae</taxon>
        <taxon>Mycolicibacterium</taxon>
    </lineage>
</organism>
<dbReference type="Proteomes" id="UP000430146">
    <property type="component" value="Unassembled WGS sequence"/>
</dbReference>
<evidence type="ECO:0000313" key="3">
    <source>
        <dbReference type="Proteomes" id="UP000430146"/>
    </source>
</evidence>
<sequence>MKASRACKGGGKNWSVNKDGKPICPGCFRGLSAVAGYGKTVRNTPIVPAHDRPGPQDAQKPRRDRHADSRGSGGAS</sequence>
<evidence type="ECO:0000313" key="2">
    <source>
        <dbReference type="EMBL" id="CAA0121761.1"/>
    </source>
</evidence>
<feature type="region of interest" description="Disordered" evidence="1">
    <location>
        <begin position="42"/>
        <end position="76"/>
    </location>
</feature>
<dbReference type="EMBL" id="CACSIP010000019">
    <property type="protein sequence ID" value="CAA0121761.1"/>
    <property type="molecule type" value="Genomic_DNA"/>
</dbReference>